<dbReference type="RefSeq" id="WP_234863440.1">
    <property type="nucleotide sequence ID" value="NZ_JAKEVY010000001.1"/>
</dbReference>
<dbReference type="EMBL" id="JAKEVY010000001">
    <property type="protein sequence ID" value="MCF1713023.1"/>
    <property type="molecule type" value="Genomic_DNA"/>
</dbReference>
<keyword evidence="1" id="KW-0732">Signal</keyword>
<feature type="chain" id="PRO_5047134876" evidence="1">
    <location>
        <begin position="17"/>
        <end position="250"/>
    </location>
</feature>
<name>A0ABS9BBT7_9BACT</name>
<feature type="domain" description="SGNH hydrolase-type esterase" evidence="2">
    <location>
        <begin position="57"/>
        <end position="234"/>
    </location>
</feature>
<feature type="signal peptide" evidence="1">
    <location>
        <begin position="1"/>
        <end position="16"/>
    </location>
</feature>
<dbReference type="Pfam" id="PF13472">
    <property type="entry name" value="Lipase_GDSL_2"/>
    <property type="match status" value="1"/>
</dbReference>
<dbReference type="InterPro" id="IPR036514">
    <property type="entry name" value="SGNH_hydro_sf"/>
</dbReference>
<accession>A0ABS9BBT7</accession>
<keyword evidence="4" id="KW-1185">Reference proteome</keyword>
<reference evidence="3 4" key="1">
    <citation type="submission" date="2022-01" db="EMBL/GenBank/DDBJ databases">
        <title>Flavihumibacter sp. nov., isolated from sediment of a river.</title>
        <authorList>
            <person name="Liu H."/>
        </authorList>
    </citation>
    <scope>NUCLEOTIDE SEQUENCE [LARGE SCALE GENOMIC DNA]</scope>
    <source>
        <strain evidence="3 4">RY-1</strain>
    </source>
</reference>
<evidence type="ECO:0000259" key="2">
    <source>
        <dbReference type="Pfam" id="PF13472"/>
    </source>
</evidence>
<proteinExistence type="predicted"/>
<dbReference type="Proteomes" id="UP001200145">
    <property type="component" value="Unassembled WGS sequence"/>
</dbReference>
<protein>
    <submittedName>
        <fullName evidence="3">GDSL-type esterase/lipase family protein</fullName>
    </submittedName>
</protein>
<gene>
    <name evidence="3" type="ORF">L0U88_00085</name>
</gene>
<dbReference type="SUPFAM" id="SSF52266">
    <property type="entry name" value="SGNH hydrolase"/>
    <property type="match status" value="1"/>
</dbReference>
<sequence length="250" mass="27586">MPAFVFSIKWSSWLLAGSVFIAACSRTGTPPAAPPSPANPIVVNPPQVLPDSISYLALGDSYTIGQGVAEIDRFPFITTALLRDKGIKMKAPEIIARTGWSTGDLLAELGKRTISNNFQLVTLLIGVNNQYRRLPLPEYEAEFRQLLTYAVNRAGGNPKQVIVLSIPDYSVTPFARFSNRDQIKREIDLFNEKNLSITAGAGISYIEITTLSRQAANDASLLTYDSLHYSRKYYEQVAARISTLALEKLK</sequence>
<comment type="caution">
    <text evidence="3">The sequence shown here is derived from an EMBL/GenBank/DDBJ whole genome shotgun (WGS) entry which is preliminary data.</text>
</comment>
<dbReference type="Gene3D" id="3.40.50.1110">
    <property type="entry name" value="SGNH hydrolase"/>
    <property type="match status" value="1"/>
</dbReference>
<evidence type="ECO:0000256" key="1">
    <source>
        <dbReference type="SAM" id="SignalP"/>
    </source>
</evidence>
<dbReference type="InterPro" id="IPR013830">
    <property type="entry name" value="SGNH_hydro"/>
</dbReference>
<organism evidence="3 4">
    <name type="scientific">Flavihumibacter fluminis</name>
    <dbReference type="NCBI Taxonomy" id="2909236"/>
    <lineage>
        <taxon>Bacteria</taxon>
        <taxon>Pseudomonadati</taxon>
        <taxon>Bacteroidota</taxon>
        <taxon>Chitinophagia</taxon>
        <taxon>Chitinophagales</taxon>
        <taxon>Chitinophagaceae</taxon>
        <taxon>Flavihumibacter</taxon>
    </lineage>
</organism>
<evidence type="ECO:0000313" key="4">
    <source>
        <dbReference type="Proteomes" id="UP001200145"/>
    </source>
</evidence>
<evidence type="ECO:0000313" key="3">
    <source>
        <dbReference type="EMBL" id="MCF1713023.1"/>
    </source>
</evidence>